<dbReference type="InterPro" id="IPR013317">
    <property type="entry name" value="DnaA_dom"/>
</dbReference>
<comment type="subcellular location">
    <subcellularLocation>
        <location evidence="8">Cytoplasm</location>
    </subcellularLocation>
</comment>
<gene>
    <name evidence="8 15" type="primary">dnaA</name>
    <name evidence="15" type="ORF">IAB51_12735</name>
</gene>
<dbReference type="CDD" id="cd00009">
    <property type="entry name" value="AAA"/>
    <property type="match status" value="1"/>
</dbReference>
<evidence type="ECO:0000256" key="2">
    <source>
        <dbReference type="ARBA" id="ARBA00022490"/>
    </source>
</evidence>
<dbReference type="CDD" id="cd06571">
    <property type="entry name" value="Bac_DnaA_C"/>
    <property type="match status" value="1"/>
</dbReference>
<dbReference type="PANTHER" id="PTHR30050:SF2">
    <property type="entry name" value="CHROMOSOMAL REPLICATION INITIATOR PROTEIN DNAA"/>
    <property type="match status" value="1"/>
</dbReference>
<evidence type="ECO:0000259" key="14">
    <source>
        <dbReference type="SMART" id="SM00760"/>
    </source>
</evidence>
<dbReference type="SMART" id="SM00382">
    <property type="entry name" value="AAA"/>
    <property type="match status" value="1"/>
</dbReference>
<evidence type="ECO:0000256" key="6">
    <source>
        <dbReference type="ARBA" id="ARBA00023121"/>
    </source>
</evidence>
<dbReference type="SMART" id="SM00760">
    <property type="entry name" value="Bac_DnaA_C"/>
    <property type="match status" value="1"/>
</dbReference>
<dbReference type="Gene3D" id="3.40.50.300">
    <property type="entry name" value="P-loop containing nucleotide triphosphate hydrolases"/>
    <property type="match status" value="1"/>
</dbReference>
<dbReference type="GO" id="GO:0005524">
    <property type="term" value="F:ATP binding"/>
    <property type="evidence" value="ECO:0007669"/>
    <property type="project" value="UniProtKB-UniRule"/>
</dbReference>
<dbReference type="Gene3D" id="1.10.8.60">
    <property type="match status" value="1"/>
</dbReference>
<dbReference type="Pfam" id="PF00308">
    <property type="entry name" value="Bac_DnaA"/>
    <property type="match status" value="1"/>
</dbReference>
<sequence length="482" mass="54419">MQSFSDVLNLVKDYFQEKVRRGELTETAYRCWIKNIEPGRFENNTAYLSVSSSFYRSILVDQYLSQLKEAFEAVLGFPVNVEVLCGAEASPAEPPPSPPAETPHPAEPEEAAPAPVYSGGDSSLSFLDQKIRESDLFVGDYDYTFDTFIVGSKNEFAYTACKSVANSANIHSTSMKPYNPLFIYGPSGLGKTHLLMAIKNEIQKNDPTLNVIYTNCETFSNELILAIKNQNTGPFHEKYRHSDFFLIDDIQFLSGKEASQEEFFHTFNELYQCGKQIVITSDRPPKDINVIADRLKSRFEWGLLADIGAPDLETRIAIIQRKAELLQIRIPDDIINFIAAKLKSNIRQLEGAVKKIKMYKLYTGSDPSLSVAQNVIKEILNDNQPMPITIERIIDEVAQTYKVNPADIRSNKKNAPISQARQIAIYIVREITQATMKEIGQEFGGRDHTTIVYTLKKVENLIKTNPHDKGIIEDIIKNIRDN</sequence>
<evidence type="ECO:0000259" key="13">
    <source>
        <dbReference type="SMART" id="SM00382"/>
    </source>
</evidence>
<comment type="subunit">
    <text evidence="8">Oligomerizes as a right-handed, spiral filament on DNA at oriC.</text>
</comment>
<dbReference type="GO" id="GO:0006275">
    <property type="term" value="P:regulation of DNA replication"/>
    <property type="evidence" value="ECO:0007669"/>
    <property type="project" value="UniProtKB-UniRule"/>
</dbReference>
<comment type="domain">
    <text evidence="8">Domain I is involved in oligomerization and binding regulators, domain II is flexibile and of varying length in different bacteria, domain III forms the AAA+ region, while domain IV binds dsDNA.</text>
</comment>
<keyword evidence="4 8" id="KW-0547">Nucleotide-binding</keyword>
<feature type="region of interest" description="Domain IV, binds dsDNA" evidence="8">
    <location>
        <begin position="361"/>
        <end position="482"/>
    </location>
</feature>
<comment type="function">
    <text evidence="8 10">Plays an essential role in the initiation and regulation of chromosomal replication. ATP-DnaA binds to the origin of replication (oriC) to initiate formation of the DNA replication initiation complex once per cell cycle. Binds the DnaA box (a 9 base pair repeat at the origin) and separates the double-stranded (ds)DNA. Forms a right-handed helical filament on oriC DNA; dsDNA binds to the exterior of the filament while single-stranded (ss)DNA is stabiized in the filament's interior. The ATP-DnaA-oriC complex binds and stabilizes one strand of the AT-rich DNA unwinding element (DUE), permitting loading of DNA polymerase. After initiation quickly degrades to an ADP-DnaA complex that is not apt for DNA replication. Binds acidic phospholipids.</text>
</comment>
<feature type="region of interest" description="Disordered" evidence="12">
    <location>
        <begin position="88"/>
        <end position="119"/>
    </location>
</feature>
<evidence type="ECO:0000313" key="16">
    <source>
        <dbReference type="Proteomes" id="UP000824002"/>
    </source>
</evidence>
<dbReference type="InterPro" id="IPR024633">
    <property type="entry name" value="DnaA_N_dom"/>
</dbReference>
<organism evidence="15 16">
    <name type="scientific">Candidatus Merdivicinus excrementipullorum</name>
    <dbReference type="NCBI Taxonomy" id="2840867"/>
    <lineage>
        <taxon>Bacteria</taxon>
        <taxon>Bacillati</taxon>
        <taxon>Bacillota</taxon>
        <taxon>Clostridia</taxon>
        <taxon>Eubacteriales</taxon>
        <taxon>Oscillospiraceae</taxon>
        <taxon>Oscillospiraceae incertae sedis</taxon>
        <taxon>Candidatus Merdivicinus</taxon>
    </lineage>
</organism>
<dbReference type="InterPro" id="IPR003593">
    <property type="entry name" value="AAA+_ATPase"/>
</dbReference>
<dbReference type="InterPro" id="IPR013159">
    <property type="entry name" value="DnaA_C"/>
</dbReference>
<evidence type="ECO:0000256" key="3">
    <source>
        <dbReference type="ARBA" id="ARBA00022705"/>
    </source>
</evidence>
<dbReference type="EMBL" id="DVJP01000082">
    <property type="protein sequence ID" value="HIS77643.1"/>
    <property type="molecule type" value="Genomic_DNA"/>
</dbReference>
<dbReference type="GO" id="GO:0008289">
    <property type="term" value="F:lipid binding"/>
    <property type="evidence" value="ECO:0007669"/>
    <property type="project" value="UniProtKB-KW"/>
</dbReference>
<name>A0A9D1FQC7_9FIRM</name>
<dbReference type="Gene3D" id="1.10.1750.10">
    <property type="match status" value="1"/>
</dbReference>
<feature type="binding site" evidence="8">
    <location>
        <position position="188"/>
    </location>
    <ligand>
        <name>ATP</name>
        <dbReference type="ChEBI" id="CHEBI:30616"/>
    </ligand>
</feature>
<keyword evidence="2 8" id="KW-0963">Cytoplasm</keyword>
<dbReference type="Gene3D" id="3.30.300.180">
    <property type="match status" value="1"/>
</dbReference>
<evidence type="ECO:0000256" key="5">
    <source>
        <dbReference type="ARBA" id="ARBA00022840"/>
    </source>
</evidence>
<evidence type="ECO:0000256" key="12">
    <source>
        <dbReference type="SAM" id="MobiDB-lite"/>
    </source>
</evidence>
<dbReference type="GO" id="GO:0003688">
    <property type="term" value="F:DNA replication origin binding"/>
    <property type="evidence" value="ECO:0007669"/>
    <property type="project" value="UniProtKB-UniRule"/>
</dbReference>
<feature type="binding site" evidence="8">
    <location>
        <position position="192"/>
    </location>
    <ligand>
        <name>ATP</name>
        <dbReference type="ChEBI" id="CHEBI:30616"/>
    </ligand>
</feature>
<keyword evidence="6 8" id="KW-0446">Lipid-binding</keyword>
<keyword evidence="3 8" id="KW-0235">DNA replication</keyword>
<dbReference type="SUPFAM" id="SSF48295">
    <property type="entry name" value="TrpR-like"/>
    <property type="match status" value="1"/>
</dbReference>
<protein>
    <recommendedName>
        <fullName evidence="8 9">Chromosomal replication initiator protein DnaA</fullName>
    </recommendedName>
</protein>
<comment type="caution">
    <text evidence="8">Lacks conserved residue(s) required for the propagation of feature annotation.</text>
</comment>
<feature type="binding site" evidence="8">
    <location>
        <position position="191"/>
    </location>
    <ligand>
        <name>ATP</name>
        <dbReference type="ChEBI" id="CHEBI:30616"/>
    </ligand>
</feature>
<dbReference type="NCBIfam" id="TIGR00362">
    <property type="entry name" value="DnaA"/>
    <property type="match status" value="1"/>
</dbReference>
<evidence type="ECO:0000256" key="10">
    <source>
        <dbReference type="RuleBase" id="RU000577"/>
    </source>
</evidence>
<evidence type="ECO:0000256" key="11">
    <source>
        <dbReference type="RuleBase" id="RU004227"/>
    </source>
</evidence>
<reference evidence="15" key="2">
    <citation type="journal article" date="2021" name="PeerJ">
        <title>Extensive microbial diversity within the chicken gut microbiome revealed by metagenomics and culture.</title>
        <authorList>
            <person name="Gilroy R."/>
            <person name="Ravi A."/>
            <person name="Getino M."/>
            <person name="Pursley I."/>
            <person name="Horton D.L."/>
            <person name="Alikhan N.F."/>
            <person name="Baker D."/>
            <person name="Gharbi K."/>
            <person name="Hall N."/>
            <person name="Watson M."/>
            <person name="Adriaenssens E.M."/>
            <person name="Foster-Nyarko E."/>
            <person name="Jarju S."/>
            <person name="Secka A."/>
            <person name="Antonio M."/>
            <person name="Oren A."/>
            <person name="Chaudhuri R.R."/>
            <person name="La Ragione R."/>
            <person name="Hildebrand F."/>
            <person name="Pallen M.J."/>
        </authorList>
    </citation>
    <scope>NUCLEOTIDE SEQUENCE</scope>
    <source>
        <strain evidence="15">CHK199-13235</strain>
    </source>
</reference>
<dbReference type="Pfam" id="PF08299">
    <property type="entry name" value="Bac_DnaA_C"/>
    <property type="match status" value="1"/>
</dbReference>
<dbReference type="Pfam" id="PF11638">
    <property type="entry name" value="DnaA_N"/>
    <property type="match status" value="1"/>
</dbReference>
<dbReference type="GO" id="GO:0005737">
    <property type="term" value="C:cytoplasm"/>
    <property type="evidence" value="ECO:0007669"/>
    <property type="project" value="UniProtKB-SubCell"/>
</dbReference>
<keyword evidence="7 8" id="KW-0238">DNA-binding</keyword>
<comment type="similarity">
    <text evidence="1 8 11">Belongs to the DnaA family.</text>
</comment>
<reference evidence="15" key="1">
    <citation type="submission" date="2020-10" db="EMBL/GenBank/DDBJ databases">
        <authorList>
            <person name="Gilroy R."/>
        </authorList>
    </citation>
    <scope>NUCLEOTIDE SEQUENCE</scope>
    <source>
        <strain evidence="15">CHK199-13235</strain>
    </source>
</reference>
<dbReference type="InterPro" id="IPR020591">
    <property type="entry name" value="Chromosome_initiator_DnaA-like"/>
</dbReference>
<comment type="caution">
    <text evidence="15">The sequence shown here is derived from an EMBL/GenBank/DDBJ whole genome shotgun (WGS) entry which is preliminary data.</text>
</comment>
<feature type="compositionally biased region" description="Pro residues" evidence="12">
    <location>
        <begin position="92"/>
        <end position="102"/>
    </location>
</feature>
<dbReference type="GO" id="GO:0006270">
    <property type="term" value="P:DNA replication initiation"/>
    <property type="evidence" value="ECO:0007669"/>
    <property type="project" value="UniProtKB-UniRule"/>
</dbReference>
<evidence type="ECO:0000256" key="8">
    <source>
        <dbReference type="HAMAP-Rule" id="MF_00377"/>
    </source>
</evidence>
<dbReference type="InterPro" id="IPR001957">
    <property type="entry name" value="Chromosome_initiator_DnaA"/>
</dbReference>
<dbReference type="SUPFAM" id="SSF52540">
    <property type="entry name" value="P-loop containing nucleoside triphosphate hydrolases"/>
    <property type="match status" value="1"/>
</dbReference>
<evidence type="ECO:0000313" key="15">
    <source>
        <dbReference type="EMBL" id="HIS77643.1"/>
    </source>
</evidence>
<evidence type="ECO:0000256" key="4">
    <source>
        <dbReference type="ARBA" id="ARBA00022741"/>
    </source>
</evidence>
<dbReference type="InterPro" id="IPR038454">
    <property type="entry name" value="DnaA_N_sf"/>
</dbReference>
<dbReference type="HAMAP" id="MF_00377">
    <property type="entry name" value="DnaA_bact"/>
    <property type="match status" value="1"/>
</dbReference>
<feature type="binding site" evidence="8">
    <location>
        <position position="190"/>
    </location>
    <ligand>
        <name>ATP</name>
        <dbReference type="ChEBI" id="CHEBI:30616"/>
    </ligand>
</feature>
<proteinExistence type="inferred from homology"/>
<evidence type="ECO:0000256" key="1">
    <source>
        <dbReference type="ARBA" id="ARBA00006583"/>
    </source>
</evidence>
<dbReference type="PANTHER" id="PTHR30050">
    <property type="entry name" value="CHROMOSOMAL REPLICATION INITIATOR PROTEIN DNAA"/>
    <property type="match status" value="1"/>
</dbReference>
<dbReference type="PRINTS" id="PR00051">
    <property type="entry name" value="DNAA"/>
</dbReference>
<evidence type="ECO:0000256" key="9">
    <source>
        <dbReference type="NCBIfam" id="TIGR00362"/>
    </source>
</evidence>
<accession>A0A9D1FQC7</accession>
<feature type="domain" description="Chromosomal replication initiator DnaA C-terminal" evidence="14">
    <location>
        <begin position="389"/>
        <end position="458"/>
    </location>
</feature>
<dbReference type="InterPro" id="IPR027417">
    <property type="entry name" value="P-loop_NTPase"/>
</dbReference>
<evidence type="ECO:0000256" key="7">
    <source>
        <dbReference type="ARBA" id="ARBA00023125"/>
    </source>
</evidence>
<dbReference type="GO" id="GO:0005886">
    <property type="term" value="C:plasma membrane"/>
    <property type="evidence" value="ECO:0007669"/>
    <property type="project" value="TreeGrafter"/>
</dbReference>
<feature type="domain" description="AAA+ ATPase" evidence="13">
    <location>
        <begin position="177"/>
        <end position="305"/>
    </location>
</feature>
<keyword evidence="5 8" id="KW-0067">ATP-binding</keyword>
<feature type="region of interest" description="Domain I, interacts with DnaA modulators" evidence="8">
    <location>
        <begin position="1"/>
        <end position="107"/>
    </location>
</feature>
<dbReference type="AlphaFoldDB" id="A0A9D1FQC7"/>
<dbReference type="Proteomes" id="UP000824002">
    <property type="component" value="Unassembled WGS sequence"/>
</dbReference>
<dbReference type="InterPro" id="IPR010921">
    <property type="entry name" value="Trp_repressor/repl_initiator"/>
</dbReference>